<comment type="caution">
    <text evidence="1">The sequence shown here is derived from an EMBL/GenBank/DDBJ whole genome shotgun (WGS) entry which is preliminary data.</text>
</comment>
<evidence type="ECO:0000313" key="1">
    <source>
        <dbReference type="EMBL" id="GBO07056.1"/>
    </source>
</evidence>
<dbReference type="AlphaFoldDB" id="A0A4Y2U5U5"/>
<evidence type="ECO:0000313" key="2">
    <source>
        <dbReference type="Proteomes" id="UP000499080"/>
    </source>
</evidence>
<protein>
    <submittedName>
        <fullName evidence="1">Uncharacterized protein</fullName>
    </submittedName>
</protein>
<name>A0A4Y2U5U5_ARAVE</name>
<organism evidence="1 2">
    <name type="scientific">Araneus ventricosus</name>
    <name type="common">Orbweaver spider</name>
    <name type="synonym">Epeira ventricosa</name>
    <dbReference type="NCBI Taxonomy" id="182803"/>
    <lineage>
        <taxon>Eukaryota</taxon>
        <taxon>Metazoa</taxon>
        <taxon>Ecdysozoa</taxon>
        <taxon>Arthropoda</taxon>
        <taxon>Chelicerata</taxon>
        <taxon>Arachnida</taxon>
        <taxon>Araneae</taxon>
        <taxon>Araneomorphae</taxon>
        <taxon>Entelegynae</taxon>
        <taxon>Araneoidea</taxon>
        <taxon>Araneidae</taxon>
        <taxon>Araneus</taxon>
    </lineage>
</organism>
<keyword evidence="2" id="KW-1185">Reference proteome</keyword>
<accession>A0A4Y2U5U5</accession>
<proteinExistence type="predicted"/>
<sequence>MRDGGEQRLLSRDDAMREKSFCTSCLRSFLDSTKDSSGATLPLKEAKWAPRSHPYYLTQSQCLFQRDMERCSAINMMPALDHKPLRHNGHFADIGGQEVPCSLHMNIRRESVFRLNQDSSGRERSPIDPYFNLYALCTILNGLSCS</sequence>
<gene>
    <name evidence="1" type="ORF">AVEN_221518_1</name>
</gene>
<dbReference type="Proteomes" id="UP000499080">
    <property type="component" value="Unassembled WGS sequence"/>
</dbReference>
<dbReference type="EMBL" id="BGPR01033196">
    <property type="protein sequence ID" value="GBO07056.1"/>
    <property type="molecule type" value="Genomic_DNA"/>
</dbReference>
<reference evidence="1 2" key="1">
    <citation type="journal article" date="2019" name="Sci. Rep.">
        <title>Orb-weaving spider Araneus ventricosus genome elucidates the spidroin gene catalogue.</title>
        <authorList>
            <person name="Kono N."/>
            <person name="Nakamura H."/>
            <person name="Ohtoshi R."/>
            <person name="Moran D.A.P."/>
            <person name="Shinohara A."/>
            <person name="Yoshida Y."/>
            <person name="Fujiwara M."/>
            <person name="Mori M."/>
            <person name="Tomita M."/>
            <person name="Arakawa K."/>
        </authorList>
    </citation>
    <scope>NUCLEOTIDE SEQUENCE [LARGE SCALE GENOMIC DNA]</scope>
</reference>